<dbReference type="Pfam" id="PF02272">
    <property type="entry name" value="DHHA1"/>
    <property type="match status" value="1"/>
</dbReference>
<dbReference type="AlphaFoldDB" id="E6WXV7"/>
<evidence type="ECO:0000256" key="2">
    <source>
        <dbReference type="ARBA" id="ARBA00019841"/>
    </source>
</evidence>
<dbReference type="GO" id="GO:0006310">
    <property type="term" value="P:DNA recombination"/>
    <property type="evidence" value="ECO:0007669"/>
    <property type="project" value="InterPro"/>
</dbReference>
<dbReference type="HOGENOM" id="CLU_009736_5_3_7"/>
<proteinExistence type="inferred from homology"/>
<keyword evidence="10" id="KW-1185">Reference proteome</keyword>
<feature type="domain" description="DHHA1" evidence="7">
    <location>
        <begin position="318"/>
        <end position="407"/>
    </location>
</feature>
<dbReference type="GO" id="GO:0008409">
    <property type="term" value="F:5'-3' exonuclease activity"/>
    <property type="evidence" value="ECO:0007669"/>
    <property type="project" value="InterPro"/>
</dbReference>
<dbReference type="Pfam" id="PF17768">
    <property type="entry name" value="RecJ_OB"/>
    <property type="match status" value="1"/>
</dbReference>
<dbReference type="InterPro" id="IPR038763">
    <property type="entry name" value="DHH_sf"/>
</dbReference>
<evidence type="ECO:0000259" key="8">
    <source>
        <dbReference type="Pfam" id="PF17768"/>
    </source>
</evidence>
<name>E6WXV7_NITSE</name>
<evidence type="ECO:0000313" key="9">
    <source>
        <dbReference type="EMBL" id="ADV45278.1"/>
    </source>
</evidence>
<dbReference type="GO" id="GO:0003676">
    <property type="term" value="F:nucleic acid binding"/>
    <property type="evidence" value="ECO:0007669"/>
    <property type="project" value="InterPro"/>
</dbReference>
<sequence>MDFPYPRLHSLAQIEALLRERFDDTFLSLKDLPDPYAFKDMERAVERIAEAIEKGEKIVLVGDYDVDGVSSTAIMRRFFEALGVPLEWVIPNRFRDGYGLSPTLFPRLEHADLILTVDNGIAANEAAKLCKEAGIDLIITDHHIVPDTPPQAYAIVDQKQSDCGFPHREVCGAQIAWYLCAALNRRLGAGIDMKALLELTALAIIADIMPLQHINRAMVHQGLRLLERSHSPFIVAWRERNGKERLRAEDIAFGLAPLINSAGRMEDASIACDFLCAPTSQEAHKLLERLQGFNERRKGMEENIFQEAQAQIDPEAPLAIAIGEEWHEGVLGIVAARIARRFEVPALVLTRSGASYKGSGRSFGSCHLYELLATQRSLMEKFGGHAAAVGLSVSEEKLGHWKQRLQEEALSRCPRESFADPEILGEIGFDLLGWELYRLLERFEPYGEGNPRPKFITRGVSVESLRVLGSEGQHFKVLLSDGTFRQEAIQFRCSALPETGDRIDLVYTLNENRFNGRSTLQLLIDKFRNVT</sequence>
<evidence type="ECO:0000313" key="10">
    <source>
        <dbReference type="Proteomes" id="UP000008633"/>
    </source>
</evidence>
<dbReference type="InterPro" id="IPR004610">
    <property type="entry name" value="RecJ"/>
</dbReference>
<accession>E6WXV7</accession>
<dbReference type="KEGG" id="nsa:Nitsa_0004"/>
<keyword evidence="3" id="KW-0540">Nuclease</keyword>
<dbReference type="STRING" id="749222.Nitsa_0004"/>
<evidence type="ECO:0000259" key="6">
    <source>
        <dbReference type="Pfam" id="PF01368"/>
    </source>
</evidence>
<reference evidence="10" key="2">
    <citation type="submission" date="2011-01" db="EMBL/GenBank/DDBJ databases">
        <title>The complete genome of Nitratifractor salsuginis DSM 16511.</title>
        <authorList>
            <consortium name="US DOE Joint Genome Institute (JGI-PGF)"/>
            <person name="Lucas S."/>
            <person name="Copeland A."/>
            <person name="Lapidus A."/>
            <person name="Bruce D."/>
            <person name="Goodwin L."/>
            <person name="Pitluck S."/>
            <person name="Kyrpides N."/>
            <person name="Mavromatis K."/>
            <person name="Ivanova N."/>
            <person name="Mikhailova N."/>
            <person name="Zeytun A."/>
            <person name="Detter J.C."/>
            <person name="Tapia R."/>
            <person name="Han C."/>
            <person name="Land M."/>
            <person name="Hauser L."/>
            <person name="Markowitz V."/>
            <person name="Cheng J.-F."/>
            <person name="Hugenholtz P."/>
            <person name="Woyke T."/>
            <person name="Wu D."/>
            <person name="Tindall B."/>
            <person name="Schuetze A."/>
            <person name="Brambilla E."/>
            <person name="Klenk H.-P."/>
            <person name="Eisen J.A."/>
        </authorList>
    </citation>
    <scope>NUCLEOTIDE SEQUENCE [LARGE SCALE GENOMIC DNA]</scope>
    <source>
        <strain evidence="10">DSM 16511 / JCM 12458 / E9I37-1</strain>
    </source>
</reference>
<dbReference type="Proteomes" id="UP000008633">
    <property type="component" value="Chromosome"/>
</dbReference>
<dbReference type="GO" id="GO:0006281">
    <property type="term" value="P:DNA repair"/>
    <property type="evidence" value="ECO:0007669"/>
    <property type="project" value="InterPro"/>
</dbReference>
<evidence type="ECO:0000256" key="3">
    <source>
        <dbReference type="ARBA" id="ARBA00022722"/>
    </source>
</evidence>
<dbReference type="InterPro" id="IPR001667">
    <property type="entry name" value="DDH_dom"/>
</dbReference>
<feature type="domain" description="RecJ OB" evidence="8">
    <location>
        <begin position="426"/>
        <end position="525"/>
    </location>
</feature>
<comment type="similarity">
    <text evidence="1">Belongs to the RecJ family.</text>
</comment>
<dbReference type="EMBL" id="CP002452">
    <property type="protein sequence ID" value="ADV45278.1"/>
    <property type="molecule type" value="Genomic_DNA"/>
</dbReference>
<protein>
    <recommendedName>
        <fullName evidence="2">Single-stranded-DNA-specific exonuclease RecJ</fullName>
    </recommendedName>
</protein>
<dbReference type="SUPFAM" id="SSF64182">
    <property type="entry name" value="DHH phosphoesterases"/>
    <property type="match status" value="1"/>
</dbReference>
<dbReference type="eggNOG" id="COG0608">
    <property type="taxonomic scope" value="Bacteria"/>
</dbReference>
<keyword evidence="4" id="KW-0378">Hydrolase</keyword>
<dbReference type="PANTHER" id="PTHR30255">
    <property type="entry name" value="SINGLE-STRANDED-DNA-SPECIFIC EXONUCLEASE RECJ"/>
    <property type="match status" value="1"/>
</dbReference>
<dbReference type="InterPro" id="IPR041122">
    <property type="entry name" value="RecJ_OB"/>
</dbReference>
<dbReference type="OrthoDB" id="9809852at2"/>
<dbReference type="Gene3D" id="3.10.310.30">
    <property type="match status" value="1"/>
</dbReference>
<dbReference type="InterPro" id="IPR051673">
    <property type="entry name" value="SSDNA_exonuclease_RecJ"/>
</dbReference>
<dbReference type="Gene3D" id="3.90.1640.30">
    <property type="match status" value="1"/>
</dbReference>
<evidence type="ECO:0000256" key="1">
    <source>
        <dbReference type="ARBA" id="ARBA00005915"/>
    </source>
</evidence>
<dbReference type="NCBIfam" id="TIGR00644">
    <property type="entry name" value="recJ"/>
    <property type="match status" value="1"/>
</dbReference>
<organism evidence="9 10">
    <name type="scientific">Nitratifractor salsuginis (strain DSM 16511 / JCM 12458 / E9I37-1)</name>
    <dbReference type="NCBI Taxonomy" id="749222"/>
    <lineage>
        <taxon>Bacteria</taxon>
        <taxon>Pseudomonadati</taxon>
        <taxon>Campylobacterota</taxon>
        <taxon>Epsilonproteobacteria</taxon>
        <taxon>Campylobacterales</taxon>
        <taxon>Sulfurovaceae</taxon>
        <taxon>Nitratifractor</taxon>
    </lineage>
</organism>
<dbReference type="InterPro" id="IPR003156">
    <property type="entry name" value="DHHA1_dom"/>
</dbReference>
<evidence type="ECO:0000256" key="4">
    <source>
        <dbReference type="ARBA" id="ARBA00022801"/>
    </source>
</evidence>
<dbReference type="Pfam" id="PF01368">
    <property type="entry name" value="DHH"/>
    <property type="match status" value="1"/>
</dbReference>
<dbReference type="PANTHER" id="PTHR30255:SF2">
    <property type="entry name" value="SINGLE-STRANDED-DNA-SPECIFIC EXONUCLEASE RECJ"/>
    <property type="match status" value="1"/>
</dbReference>
<dbReference type="RefSeq" id="WP_013552975.1">
    <property type="nucleotide sequence ID" value="NC_014935.1"/>
</dbReference>
<evidence type="ECO:0000256" key="5">
    <source>
        <dbReference type="ARBA" id="ARBA00022839"/>
    </source>
</evidence>
<keyword evidence="5 9" id="KW-0269">Exonuclease</keyword>
<evidence type="ECO:0000259" key="7">
    <source>
        <dbReference type="Pfam" id="PF02272"/>
    </source>
</evidence>
<gene>
    <name evidence="9" type="ordered locus">Nitsa_0004</name>
</gene>
<feature type="domain" description="DDH" evidence="6">
    <location>
        <begin position="57"/>
        <end position="204"/>
    </location>
</feature>
<reference evidence="9 10" key="1">
    <citation type="journal article" date="2011" name="Stand. Genomic Sci.">
        <title>Complete genome sequence of Nitratifractor salsuginis type strain (E9I37-1).</title>
        <authorList>
            <person name="Anderson I."/>
            <person name="Sikorski J."/>
            <person name="Zeytun A."/>
            <person name="Nolan M."/>
            <person name="Lapidus A."/>
            <person name="Lucas S."/>
            <person name="Hammon N."/>
            <person name="Deshpande S."/>
            <person name="Cheng J.F."/>
            <person name="Tapia R."/>
            <person name="Han C."/>
            <person name="Goodwin L."/>
            <person name="Pitluck S."/>
            <person name="Liolios K."/>
            <person name="Pagani I."/>
            <person name="Ivanova N."/>
            <person name="Huntemann M."/>
            <person name="Mavromatis K."/>
            <person name="Ovchinikova G."/>
            <person name="Pati A."/>
            <person name="Chen A."/>
            <person name="Palaniappan K."/>
            <person name="Land M."/>
            <person name="Hauser L."/>
            <person name="Brambilla E.M."/>
            <person name="Ngatchou-Djao O.D."/>
            <person name="Rohde M."/>
            <person name="Tindall B.J."/>
            <person name="Goker M."/>
            <person name="Detter J.C."/>
            <person name="Woyke T."/>
            <person name="Bristow J."/>
            <person name="Eisen J.A."/>
            <person name="Markowitz V."/>
            <person name="Hugenholtz P."/>
            <person name="Klenk H.P."/>
            <person name="Kyrpides N.C."/>
        </authorList>
    </citation>
    <scope>NUCLEOTIDE SEQUENCE [LARGE SCALE GENOMIC DNA]</scope>
    <source>
        <strain evidence="10">DSM 16511 / JCM 12458 / E9I37-1</strain>
    </source>
</reference>